<dbReference type="InterPro" id="IPR050091">
    <property type="entry name" value="PKS_NRPS_Biosynth_Enz"/>
</dbReference>
<dbReference type="GO" id="GO:0004315">
    <property type="term" value="F:3-oxoacyl-[acyl-carrier-protein] synthase activity"/>
    <property type="evidence" value="ECO:0007669"/>
    <property type="project" value="InterPro"/>
</dbReference>
<dbReference type="PANTHER" id="PTHR43775">
    <property type="entry name" value="FATTY ACID SYNTHASE"/>
    <property type="match status" value="1"/>
</dbReference>
<dbReference type="Gene3D" id="1.10.1200.10">
    <property type="entry name" value="ACP-like"/>
    <property type="match status" value="1"/>
</dbReference>
<keyword evidence="1" id="KW-0596">Phosphopantetheine</keyword>
<dbReference type="Pfam" id="PF00550">
    <property type="entry name" value="PP-binding"/>
    <property type="match status" value="1"/>
</dbReference>
<dbReference type="Gene3D" id="3.40.47.10">
    <property type="match status" value="2"/>
</dbReference>
<dbReference type="CDD" id="cd00833">
    <property type="entry name" value="PKS"/>
    <property type="match status" value="1"/>
</dbReference>
<proteinExistence type="predicted"/>
<evidence type="ECO:0000256" key="1">
    <source>
        <dbReference type="ARBA" id="ARBA00022450"/>
    </source>
</evidence>
<dbReference type="PROSITE" id="PS52004">
    <property type="entry name" value="KS3_2"/>
    <property type="match status" value="1"/>
</dbReference>
<dbReference type="Pfam" id="PF00109">
    <property type="entry name" value="ketoacyl-synt"/>
    <property type="match status" value="1"/>
</dbReference>
<dbReference type="Pfam" id="PF02801">
    <property type="entry name" value="Ketoacyl-synt_C"/>
    <property type="match status" value="1"/>
</dbReference>
<evidence type="ECO:0000256" key="5">
    <source>
        <dbReference type="ARBA" id="ARBA00023315"/>
    </source>
</evidence>
<name>S3ZJI8_9ACTN</name>
<gene>
    <name evidence="8" type="ORF">STRAU_4031</name>
</gene>
<keyword evidence="2" id="KW-0597">Phosphoprotein</keyword>
<keyword evidence="5" id="KW-0012">Acyltransferase</keyword>
<dbReference type="PROSITE" id="PS00606">
    <property type="entry name" value="KS3_1"/>
    <property type="match status" value="1"/>
</dbReference>
<dbReference type="SUPFAM" id="SSF47336">
    <property type="entry name" value="ACP-like"/>
    <property type="match status" value="1"/>
</dbReference>
<dbReference type="EMBL" id="AOPZ01000199">
    <property type="protein sequence ID" value="EPH42909.1"/>
    <property type="molecule type" value="Genomic_DNA"/>
</dbReference>
<dbReference type="PATRIC" id="fig|1286094.4.peg.3987"/>
<dbReference type="GO" id="GO:0031177">
    <property type="term" value="F:phosphopantetheine binding"/>
    <property type="evidence" value="ECO:0007669"/>
    <property type="project" value="InterPro"/>
</dbReference>
<evidence type="ECO:0000259" key="7">
    <source>
        <dbReference type="PROSITE" id="PS52004"/>
    </source>
</evidence>
<evidence type="ECO:0000313" key="9">
    <source>
        <dbReference type="Proteomes" id="UP000014629"/>
    </source>
</evidence>
<dbReference type="InterPro" id="IPR014031">
    <property type="entry name" value="Ketoacyl_synth_C"/>
</dbReference>
<dbReference type="InterPro" id="IPR016039">
    <property type="entry name" value="Thiolase-like"/>
</dbReference>
<dbReference type="InterPro" id="IPR020841">
    <property type="entry name" value="PKS_Beta-ketoAc_synthase_dom"/>
</dbReference>
<keyword evidence="3" id="KW-0808">Transferase</keyword>
<dbReference type="AlphaFoldDB" id="S3ZJI8"/>
<feature type="domain" description="Ketosynthase family 3 (KS3)" evidence="7">
    <location>
        <begin position="159"/>
        <end position="549"/>
    </location>
</feature>
<dbReference type="SMART" id="SM00825">
    <property type="entry name" value="PKS_KS"/>
    <property type="match status" value="1"/>
</dbReference>
<dbReference type="PANTHER" id="PTHR43775:SF51">
    <property type="entry name" value="INACTIVE PHENOLPHTHIOCEROL SYNTHESIS POLYKETIDE SYNTHASE TYPE I PKS1-RELATED"/>
    <property type="match status" value="1"/>
</dbReference>
<dbReference type="SMART" id="SM01294">
    <property type="entry name" value="PKS_PP_betabranch"/>
    <property type="match status" value="1"/>
</dbReference>
<evidence type="ECO:0000256" key="3">
    <source>
        <dbReference type="ARBA" id="ARBA00022679"/>
    </source>
</evidence>
<organism evidence="8 9">
    <name type="scientific">Streptomyces aurantiacus JA 4570</name>
    <dbReference type="NCBI Taxonomy" id="1286094"/>
    <lineage>
        <taxon>Bacteria</taxon>
        <taxon>Bacillati</taxon>
        <taxon>Actinomycetota</taxon>
        <taxon>Actinomycetes</taxon>
        <taxon>Kitasatosporales</taxon>
        <taxon>Streptomycetaceae</taxon>
        <taxon>Streptomyces</taxon>
        <taxon>Streptomyces aurantiacus group</taxon>
    </lineage>
</organism>
<dbReference type="InterPro" id="IPR014030">
    <property type="entry name" value="Ketoacyl_synth_N"/>
</dbReference>
<dbReference type="InterPro" id="IPR036736">
    <property type="entry name" value="ACP-like_sf"/>
</dbReference>
<reference evidence="8 9" key="1">
    <citation type="submission" date="2013-02" db="EMBL/GenBank/DDBJ databases">
        <title>Draft Genome Sequence of Streptomyces aurantiacus, Which Produces Setomimycin.</title>
        <authorList>
            <person name="Gruening B.A."/>
            <person name="Praeg A."/>
            <person name="Erxleben A."/>
            <person name="Guenther S."/>
            <person name="Mueller M."/>
        </authorList>
    </citation>
    <scope>NUCLEOTIDE SEQUENCE [LARGE SCALE GENOMIC DNA]</scope>
    <source>
        <strain evidence="8 9">JA 4570</strain>
    </source>
</reference>
<dbReference type="PROSITE" id="PS50075">
    <property type="entry name" value="CARRIER"/>
    <property type="match status" value="1"/>
</dbReference>
<dbReference type="GO" id="GO:0006633">
    <property type="term" value="P:fatty acid biosynthetic process"/>
    <property type="evidence" value="ECO:0007669"/>
    <property type="project" value="InterPro"/>
</dbReference>
<protein>
    <submittedName>
        <fullName evidence="8">Putative Erythronolide synthase, modules 3 and 4</fullName>
    </submittedName>
</protein>
<dbReference type="InterPro" id="IPR018201">
    <property type="entry name" value="Ketoacyl_synth_AS"/>
</dbReference>
<evidence type="ECO:0000259" key="6">
    <source>
        <dbReference type="PROSITE" id="PS50075"/>
    </source>
</evidence>
<dbReference type="Proteomes" id="UP000014629">
    <property type="component" value="Unassembled WGS sequence"/>
</dbReference>
<evidence type="ECO:0000256" key="4">
    <source>
        <dbReference type="ARBA" id="ARBA00023268"/>
    </source>
</evidence>
<sequence length="549" mass="57008">MWDRFAEGFTATRHSTLFDDLPEAAATRTEHPAGPGGTEAPPLKQQLAALARPDAERTLLDLVRTQAATVLGHGGTQAVPGDSAFKGLGFDSLTSVEFRNRLGVATGLTLPATLVFDHPSPRAVADYLADHLLTGDGTEAADAVAVAVTPSSTGTVADDEPIAIVSMSCRFPGGVGAPEDLWRLVADGVDALGEFPADRGWDTGALYDPDPATPGSTYARQGGFLPDAGGFDADFFGISPREALAMDPQQRLLLETAWELFERAGIAPPTLHGSRTGVFAGTNGQDYLDLLKDAPDGAEGYIGTGNAASVVSGRLSYAFGFEGPAMTVDTACSSALVALHLAAQALRQGECDLALAGGVTVMSTPSAFIEFSRQRGLAADGRCLSDARRLGHEVLAVVRGSAVNQDGASNGLTAPNGPSQQRVIRAALASAVIRAALASAGLTAGDVDAVEAHGTGTSLGDPIEAQALLATYGQDRAAGQRPLWLGSVKSNIGHTQAAAGAAGVIKMVMAMRRASSRWSWRCATRRCRRRSMWTGRARTWTGRLGLSSC</sequence>
<dbReference type="InterPro" id="IPR020806">
    <property type="entry name" value="PKS_PP-bd"/>
</dbReference>
<dbReference type="SUPFAM" id="SSF53901">
    <property type="entry name" value="Thiolase-like"/>
    <property type="match status" value="1"/>
</dbReference>
<keyword evidence="9" id="KW-1185">Reference proteome</keyword>
<dbReference type="SMART" id="SM00823">
    <property type="entry name" value="PKS_PP"/>
    <property type="match status" value="1"/>
</dbReference>
<feature type="domain" description="Carrier" evidence="6">
    <location>
        <begin position="57"/>
        <end position="132"/>
    </location>
</feature>
<keyword evidence="4" id="KW-0511">Multifunctional enzyme</keyword>
<evidence type="ECO:0000313" key="8">
    <source>
        <dbReference type="EMBL" id="EPH42909.1"/>
    </source>
</evidence>
<dbReference type="GO" id="GO:0004312">
    <property type="term" value="F:fatty acid synthase activity"/>
    <property type="evidence" value="ECO:0007669"/>
    <property type="project" value="TreeGrafter"/>
</dbReference>
<evidence type="ECO:0000256" key="2">
    <source>
        <dbReference type="ARBA" id="ARBA00022553"/>
    </source>
</evidence>
<dbReference type="FunFam" id="1.10.1200.10:FF:000007">
    <property type="entry name" value="Probable polyketide synthase pks17"/>
    <property type="match status" value="1"/>
</dbReference>
<dbReference type="InterPro" id="IPR009081">
    <property type="entry name" value="PP-bd_ACP"/>
</dbReference>
<accession>S3ZJI8</accession>
<dbReference type="GO" id="GO:0017000">
    <property type="term" value="P:antibiotic biosynthetic process"/>
    <property type="evidence" value="ECO:0007669"/>
    <property type="project" value="UniProtKB-ARBA"/>
</dbReference>
<comment type="caution">
    <text evidence="8">The sequence shown here is derived from an EMBL/GenBank/DDBJ whole genome shotgun (WGS) entry which is preliminary data.</text>
</comment>